<sequence length="72" mass="8328">MGSYVPSRGQKARCFKSGTNGTREYCCQYGLPKSKRRIVWFSLRRCNGNIGSTMPRKNEDIHKNKKAERRST</sequence>
<evidence type="ECO:0000313" key="2">
    <source>
        <dbReference type="EMBL" id="ODM95017.1"/>
    </source>
</evidence>
<evidence type="ECO:0000313" key="3">
    <source>
        <dbReference type="Proteomes" id="UP000094527"/>
    </source>
</evidence>
<dbReference type="Proteomes" id="UP000094527">
    <property type="component" value="Unassembled WGS sequence"/>
</dbReference>
<comment type="caution">
    <text evidence="2">The sequence shown here is derived from an EMBL/GenBank/DDBJ whole genome shotgun (WGS) entry which is preliminary data.</text>
</comment>
<gene>
    <name evidence="2" type="ORF">Ocin01_11671</name>
</gene>
<feature type="compositionally biased region" description="Basic residues" evidence="1">
    <location>
        <begin position="63"/>
        <end position="72"/>
    </location>
</feature>
<dbReference type="EMBL" id="LJIJ01000721">
    <property type="protein sequence ID" value="ODM95017.1"/>
    <property type="molecule type" value="Genomic_DNA"/>
</dbReference>
<organism evidence="2 3">
    <name type="scientific">Orchesella cincta</name>
    <name type="common">Springtail</name>
    <name type="synonym">Podura cincta</name>
    <dbReference type="NCBI Taxonomy" id="48709"/>
    <lineage>
        <taxon>Eukaryota</taxon>
        <taxon>Metazoa</taxon>
        <taxon>Ecdysozoa</taxon>
        <taxon>Arthropoda</taxon>
        <taxon>Hexapoda</taxon>
        <taxon>Collembola</taxon>
        <taxon>Entomobryomorpha</taxon>
        <taxon>Entomobryoidea</taxon>
        <taxon>Orchesellidae</taxon>
        <taxon>Orchesellinae</taxon>
        <taxon>Orchesella</taxon>
    </lineage>
</organism>
<name>A0A1D2MPM9_ORCCI</name>
<reference evidence="2 3" key="1">
    <citation type="journal article" date="2016" name="Genome Biol. Evol.">
        <title>Gene Family Evolution Reflects Adaptation to Soil Environmental Stressors in the Genome of the Collembolan Orchesella cincta.</title>
        <authorList>
            <person name="Faddeeva-Vakhrusheva A."/>
            <person name="Derks M.F."/>
            <person name="Anvar S.Y."/>
            <person name="Agamennone V."/>
            <person name="Suring W."/>
            <person name="Smit S."/>
            <person name="van Straalen N.M."/>
            <person name="Roelofs D."/>
        </authorList>
    </citation>
    <scope>NUCLEOTIDE SEQUENCE [LARGE SCALE GENOMIC DNA]</scope>
    <source>
        <tissue evidence="2">Mixed pool</tissue>
    </source>
</reference>
<feature type="region of interest" description="Disordered" evidence="1">
    <location>
        <begin position="52"/>
        <end position="72"/>
    </location>
</feature>
<keyword evidence="3" id="KW-1185">Reference proteome</keyword>
<proteinExistence type="predicted"/>
<evidence type="ECO:0000256" key="1">
    <source>
        <dbReference type="SAM" id="MobiDB-lite"/>
    </source>
</evidence>
<dbReference type="AlphaFoldDB" id="A0A1D2MPM9"/>
<protein>
    <submittedName>
        <fullName evidence="2">Uncharacterized protein</fullName>
    </submittedName>
</protein>
<accession>A0A1D2MPM9</accession>